<evidence type="ECO:0000256" key="2">
    <source>
        <dbReference type="ARBA" id="ARBA00004204"/>
    </source>
</evidence>
<protein>
    <submittedName>
        <fullName evidence="17">Unknown_gene_12012 protein</fullName>
    </submittedName>
</protein>
<evidence type="ECO:0000256" key="13">
    <source>
        <dbReference type="ARBA" id="ARBA00023212"/>
    </source>
</evidence>
<gene>
    <name evidence="17" type="primary">unknown_gene_12012</name>
    <name evidence="17" type="ORF">PHOROB_LOCUS15925</name>
</gene>
<dbReference type="CDD" id="cd21241">
    <property type="entry name" value="CH_SYNE1_rpt1"/>
    <property type="match status" value="1"/>
</dbReference>
<evidence type="ECO:0000256" key="14">
    <source>
        <dbReference type="ARBA" id="ARBA00023242"/>
    </source>
</evidence>
<dbReference type="InterPro" id="IPR057057">
    <property type="entry name" value="Spectrin_SYNE1"/>
</dbReference>
<evidence type="ECO:0000256" key="4">
    <source>
        <dbReference type="ARBA" id="ARBA00008619"/>
    </source>
</evidence>
<feature type="region of interest" description="Disordered" evidence="15">
    <location>
        <begin position="1284"/>
        <end position="1304"/>
    </location>
</feature>
<reference evidence="17" key="1">
    <citation type="submission" date="2022-06" db="EMBL/GenBank/DDBJ databases">
        <authorList>
            <person name="Andreotti S."/>
            <person name="Wyler E."/>
        </authorList>
    </citation>
    <scope>NUCLEOTIDE SEQUENCE</scope>
</reference>
<dbReference type="InterPro" id="IPR001715">
    <property type="entry name" value="CH_dom"/>
</dbReference>
<dbReference type="GO" id="GO:0031965">
    <property type="term" value="C:nuclear membrane"/>
    <property type="evidence" value="ECO:0007669"/>
    <property type="project" value="UniProtKB-SubCell"/>
</dbReference>
<evidence type="ECO:0000256" key="6">
    <source>
        <dbReference type="ARBA" id="ARBA00022553"/>
    </source>
</evidence>
<evidence type="ECO:0000256" key="3">
    <source>
        <dbReference type="ARBA" id="ARBA00004245"/>
    </source>
</evidence>
<evidence type="ECO:0000256" key="11">
    <source>
        <dbReference type="ARBA" id="ARBA00023136"/>
    </source>
</evidence>
<keyword evidence="6" id="KW-0597">Phosphoprotein</keyword>
<evidence type="ECO:0000256" key="1">
    <source>
        <dbReference type="ARBA" id="ARBA00004126"/>
    </source>
</evidence>
<accession>A0AAV0A5T3</accession>
<dbReference type="PANTHER" id="PTHR14514:SF3">
    <property type="entry name" value="NESPRIN-1"/>
    <property type="match status" value="1"/>
</dbReference>
<dbReference type="FunFam" id="1.10.418.10:FF:000033">
    <property type="entry name" value="nesprin-1 isoform X1"/>
    <property type="match status" value="1"/>
</dbReference>
<keyword evidence="12" id="KW-0009">Actin-binding</keyword>
<dbReference type="EMBL" id="CALSGD010001595">
    <property type="protein sequence ID" value="CAH7312363.1"/>
    <property type="molecule type" value="Genomic_DNA"/>
</dbReference>
<dbReference type="FunFam" id="1.20.58.60:FF:000139">
    <property type="entry name" value="nesprin-1 isoform X1"/>
    <property type="match status" value="1"/>
</dbReference>
<dbReference type="Proteomes" id="UP001152836">
    <property type="component" value="Unassembled WGS sequence"/>
</dbReference>
<comment type="caution">
    <text evidence="17">The sequence shown here is derived from an EMBL/GenBank/DDBJ whole genome shotgun (WGS) entry which is preliminary data.</text>
</comment>
<dbReference type="InterPro" id="IPR047290">
    <property type="entry name" value="CH_SYNE1_rpt1"/>
</dbReference>
<evidence type="ECO:0000313" key="18">
    <source>
        <dbReference type="Proteomes" id="UP001152836"/>
    </source>
</evidence>
<keyword evidence="8" id="KW-0677">Repeat</keyword>
<evidence type="ECO:0000256" key="9">
    <source>
        <dbReference type="ARBA" id="ARBA00022989"/>
    </source>
</evidence>
<sequence length="1435" mass="166079">MQVLVITLLHRVHRRPVSLHHSFVNVYEQEIVQKRTFTKWINSHLAKRKPPMVVDDLFEDMKDGVKLLALLEVLSGQKLPCEQGRRVKRIHAVANIGTALKFLEGRKSMYRGSPIKLVNINATDIADGRPSIVLGLMWTIILYFQIEELTSNLPQLQSLSSSASSVDSMVSTETASPPSKRKVTAKIQGNAKKTLLKWVQHTAGKQIGIEVKDFGKSWRTGLAFHSVIHAIRPELVDLEKVKSRSNRENLEDAFTIAETQLGIPRLLDPEDVDVDRPDEKSIMTYVAQFLTQYPDTYDAGCDGQETEREDRVVLKETKVWIEQFERDLTRAQMTESSLQEKYQSFKHFRVQYEMKRKQVGHLIKPVHRDGKLSLDQALVKQCWERVSSRLFDWHIQLDKSLPAPLGTIGAWLYRAEVALREEITIQQVHEDTANTIQRKLEQHKDLLQNTDAHKRAFHEIYQTRSVNGIPMPPDQLEDMAERFHFVSSTSELHLMRMEFLELKYRLLSLLVLAESKLKSWIIKYGRRESVELLLQSYMSFIENSKFFEQYEVTYQILKQTAEMYVKADGSVEEAENVMKFMNETTAQWRNLSVEVRSVRSMLEEVISNWDRYGDTVASLQAWLEDAEKMLSQSENAKKDFFRNLPHWIQQHTAMNDAGNFLIETCDEIVSRDLKQQLLLLNGRWRELFMEVKQYARADEMDRMKKEYIDYTTTLSDFTTEAHRKLSEPLDVSLINVKLLIQDLEDIEKRVPVMDAQYKMITKTAHLIAKDSPQEEANEMFTTMSRLKEQLAKVKECYSPLLSEAQQLSVPLAELETQLTSFYELLGKVNEIMSVLEHEAQSSSLFKQKHQELLACQESCKKTLTLIEKGSQTVQKLVTVSPVLKHWDHTKLQRQIADVHHAFQNMIKKTGEWKKHVEANSRLMKKFEESRAELEKVLRVAQEGLEEEGDPEELLRKHTEFFSQLDQRVLNAFLKACDELTDILPEQEQQGLQEAVRKLHKQWKDLQAEAPYHLLHLKIAVEKKRFSAAVEECRAELERETELVSQEGSEKIIKEHRVFFSDKGPHHLCERRLQLIEELCVKLPGRDPVRDIPGACHTALKELKASIDSTHMMLVNDPDKWKDYASRSSEFSSWVSAKEAWLKKIKDEAIDSANHDEIKDVVDEIRNDITKRGETLGWLKSRLKHLMDVSSENEAQKRGDQLAELSSSFKALVALLSEVEKMLSNFGECVQYKEIVKSSLEELMAGSQDSQEQAEKILDTETLFEAQQLLLHHQQKTKMIAAKKRDLQQQMEQAQQGGQAGPGQEELRKLESTLTGLEQSRERQERRIQVSLRKWERFETNKETVVRYLFQTGSSHERFLSFSSLESLSSELEQTKEFSKRTEGVATQAENLVKEASEIPLGPRNKRLLHQQAKSIKEQVKKLEDTLEEEYVIHNL</sequence>
<feature type="domain" description="Calponin-homology (CH)" evidence="16">
    <location>
        <begin position="31"/>
        <end position="145"/>
    </location>
</feature>
<keyword evidence="14" id="KW-0539">Nucleus</keyword>
<dbReference type="PROSITE" id="PS00019">
    <property type="entry name" value="ACTININ_1"/>
    <property type="match status" value="1"/>
</dbReference>
<dbReference type="PANTHER" id="PTHR14514">
    <property type="entry name" value="PKA ANCHORING PROTEIN"/>
    <property type="match status" value="1"/>
</dbReference>
<evidence type="ECO:0000256" key="5">
    <source>
        <dbReference type="ARBA" id="ARBA00022490"/>
    </source>
</evidence>
<evidence type="ECO:0000259" key="16">
    <source>
        <dbReference type="PROSITE" id="PS50021"/>
    </source>
</evidence>
<dbReference type="InterPro" id="IPR036872">
    <property type="entry name" value="CH_dom_sf"/>
</dbReference>
<dbReference type="Pfam" id="PF25034">
    <property type="entry name" value="Spectrin_SYNE1"/>
    <property type="match status" value="1"/>
</dbReference>
<dbReference type="GO" id="GO:0030017">
    <property type="term" value="C:sarcomere"/>
    <property type="evidence" value="ECO:0007669"/>
    <property type="project" value="UniProtKB-SubCell"/>
</dbReference>
<evidence type="ECO:0000256" key="10">
    <source>
        <dbReference type="ARBA" id="ARBA00023054"/>
    </source>
</evidence>
<keyword evidence="7" id="KW-0812">Transmembrane</keyword>
<dbReference type="InterPro" id="IPR047291">
    <property type="entry name" value="CH_SYNE1_rpt2"/>
</dbReference>
<evidence type="ECO:0000256" key="7">
    <source>
        <dbReference type="ARBA" id="ARBA00022692"/>
    </source>
</evidence>
<organism evidence="17 18">
    <name type="scientific">Phodopus roborovskii</name>
    <name type="common">Roborovski's desert hamster</name>
    <name type="synonym">Cricetulus roborovskii</name>
    <dbReference type="NCBI Taxonomy" id="109678"/>
    <lineage>
        <taxon>Eukaryota</taxon>
        <taxon>Metazoa</taxon>
        <taxon>Chordata</taxon>
        <taxon>Craniata</taxon>
        <taxon>Vertebrata</taxon>
        <taxon>Euteleostomi</taxon>
        <taxon>Mammalia</taxon>
        <taxon>Eutheria</taxon>
        <taxon>Euarchontoglires</taxon>
        <taxon>Glires</taxon>
        <taxon>Rodentia</taxon>
        <taxon>Myomorpha</taxon>
        <taxon>Muroidea</taxon>
        <taxon>Cricetidae</taxon>
        <taxon>Cricetinae</taxon>
        <taxon>Phodopus</taxon>
    </lineage>
</organism>
<dbReference type="GO" id="GO:0005856">
    <property type="term" value="C:cytoskeleton"/>
    <property type="evidence" value="ECO:0007669"/>
    <property type="project" value="UniProtKB-SubCell"/>
</dbReference>
<dbReference type="FunFam" id="1.10.418.10:FF:000037">
    <property type="entry name" value="nesprin-1 isoform X1"/>
    <property type="match status" value="1"/>
</dbReference>
<evidence type="ECO:0000256" key="15">
    <source>
        <dbReference type="SAM" id="MobiDB-lite"/>
    </source>
</evidence>
<proteinExistence type="inferred from homology"/>
<dbReference type="SMART" id="SM00033">
    <property type="entry name" value="CH"/>
    <property type="match status" value="2"/>
</dbReference>
<keyword evidence="5" id="KW-0963">Cytoplasm</keyword>
<dbReference type="GO" id="GO:0003779">
    <property type="term" value="F:actin binding"/>
    <property type="evidence" value="ECO:0007669"/>
    <property type="project" value="UniProtKB-KW"/>
</dbReference>
<feature type="domain" description="Calponin-homology (CH)" evidence="16">
    <location>
        <begin position="189"/>
        <end position="294"/>
    </location>
</feature>
<dbReference type="PROSITE" id="PS50021">
    <property type="entry name" value="CH"/>
    <property type="match status" value="2"/>
</dbReference>
<dbReference type="Gene3D" id="1.10.418.10">
    <property type="entry name" value="Calponin-like domain"/>
    <property type="match status" value="2"/>
</dbReference>
<dbReference type="FunFam" id="1.20.58.60:FF:000213">
    <property type="entry name" value="nesprin-1 isoform X11"/>
    <property type="match status" value="1"/>
</dbReference>
<dbReference type="SUPFAM" id="SSF46966">
    <property type="entry name" value="Spectrin repeat"/>
    <property type="match status" value="3"/>
</dbReference>
<evidence type="ECO:0000313" key="17">
    <source>
        <dbReference type="EMBL" id="CAH7312363.1"/>
    </source>
</evidence>
<dbReference type="Gene3D" id="1.20.58.60">
    <property type="match status" value="3"/>
</dbReference>
<dbReference type="CDD" id="cd21243">
    <property type="entry name" value="CH_SYNE1_rpt2"/>
    <property type="match status" value="1"/>
</dbReference>
<comment type="similarity">
    <text evidence="4">Belongs to the nesprin family.</text>
</comment>
<dbReference type="PROSITE" id="PS00020">
    <property type="entry name" value="ACTININ_2"/>
    <property type="match status" value="1"/>
</dbReference>
<keyword evidence="9" id="KW-1133">Transmembrane helix</keyword>
<keyword evidence="13" id="KW-0206">Cytoskeleton</keyword>
<comment type="subcellular location">
    <subcellularLocation>
        <location evidence="3">Cytoplasm</location>
        <location evidence="3">Cytoskeleton</location>
    </subcellularLocation>
    <subcellularLocation>
        <location evidence="2">Cytoplasm</location>
        <location evidence="2">Myofibril</location>
        <location evidence="2">Sarcomere</location>
    </subcellularLocation>
    <subcellularLocation>
        <location evidence="1">Nucleus membrane</location>
    </subcellularLocation>
</comment>
<evidence type="ECO:0000256" key="8">
    <source>
        <dbReference type="ARBA" id="ARBA00022737"/>
    </source>
</evidence>
<keyword evidence="11" id="KW-0472">Membrane</keyword>
<keyword evidence="10" id="KW-0175">Coiled coil</keyword>
<dbReference type="Pfam" id="PF00307">
    <property type="entry name" value="CH"/>
    <property type="match status" value="2"/>
</dbReference>
<keyword evidence="18" id="KW-1185">Reference proteome</keyword>
<feature type="compositionally biased region" description="Low complexity" evidence="15">
    <location>
        <begin position="1287"/>
        <end position="1296"/>
    </location>
</feature>
<dbReference type="InterPro" id="IPR001589">
    <property type="entry name" value="Actinin_actin-bd_CS"/>
</dbReference>
<dbReference type="SUPFAM" id="SSF47576">
    <property type="entry name" value="Calponin-homology domain, CH-domain"/>
    <property type="match status" value="1"/>
</dbReference>
<evidence type="ECO:0000256" key="12">
    <source>
        <dbReference type="ARBA" id="ARBA00023203"/>
    </source>
</evidence>
<name>A0AAV0A5T3_PHORO</name>